<dbReference type="SUPFAM" id="SSF53067">
    <property type="entry name" value="Actin-like ATPase domain"/>
    <property type="match status" value="2"/>
</dbReference>
<organism evidence="2 3">
    <name type="scientific">Nitrosomonas ureae</name>
    <dbReference type="NCBI Taxonomy" id="44577"/>
    <lineage>
        <taxon>Bacteria</taxon>
        <taxon>Pseudomonadati</taxon>
        <taxon>Pseudomonadota</taxon>
        <taxon>Betaproteobacteria</taxon>
        <taxon>Nitrosomonadales</taxon>
        <taxon>Nitrosomonadaceae</taxon>
        <taxon>Nitrosomonas</taxon>
    </lineage>
</organism>
<dbReference type="PANTHER" id="PTHR11735:SF11">
    <property type="entry name" value="TRNA THREONYLCARBAMOYLADENOSINE BIOSYNTHESIS PROTEIN TSAB"/>
    <property type="match status" value="1"/>
</dbReference>
<evidence type="ECO:0000313" key="2">
    <source>
        <dbReference type="EMBL" id="SEG09449.1"/>
    </source>
</evidence>
<reference evidence="2 3" key="1">
    <citation type="submission" date="2016-10" db="EMBL/GenBank/DDBJ databases">
        <authorList>
            <person name="de Groot N.N."/>
        </authorList>
    </citation>
    <scope>NUCLEOTIDE SEQUENCE [LARGE SCALE GENOMIC DNA]</scope>
    <source>
        <strain evidence="2 3">Nm13</strain>
    </source>
</reference>
<dbReference type="Proteomes" id="UP000236753">
    <property type="component" value="Unassembled WGS sequence"/>
</dbReference>
<proteinExistence type="predicted"/>
<accession>A0A1H5XCI8</accession>
<dbReference type="InterPro" id="IPR043129">
    <property type="entry name" value="ATPase_NBD"/>
</dbReference>
<dbReference type="EMBL" id="FNUX01000026">
    <property type="protein sequence ID" value="SEG09449.1"/>
    <property type="molecule type" value="Genomic_DNA"/>
</dbReference>
<gene>
    <name evidence="2" type="ORF">SAMN05216334_12622</name>
</gene>
<dbReference type="RefSeq" id="WP_103967288.1">
    <property type="nucleotide sequence ID" value="NZ_FNUX01000026.1"/>
</dbReference>
<dbReference type="CDD" id="cd24032">
    <property type="entry name" value="ASKHA_NBD_TsaB"/>
    <property type="match status" value="1"/>
</dbReference>
<dbReference type="Pfam" id="PF00814">
    <property type="entry name" value="TsaD"/>
    <property type="match status" value="1"/>
</dbReference>
<dbReference type="Gene3D" id="3.30.420.40">
    <property type="match status" value="2"/>
</dbReference>
<feature type="domain" description="Gcp-like" evidence="1">
    <location>
        <begin position="30"/>
        <end position="126"/>
    </location>
</feature>
<dbReference type="PANTHER" id="PTHR11735">
    <property type="entry name" value="TRNA N6-ADENOSINE THREONYLCARBAMOYLTRANSFERASE"/>
    <property type="match status" value="1"/>
</dbReference>
<dbReference type="GO" id="GO:0002949">
    <property type="term" value="P:tRNA threonylcarbamoyladenosine modification"/>
    <property type="evidence" value="ECO:0007669"/>
    <property type="project" value="InterPro"/>
</dbReference>
<sequence>MKILALETSTEFCSVALQLEGVIIEKEVHAGQRHSEILLSMIHEMLWKAKLTLQQIDSIAFGAGPGSFTGLRIACGVAQGLAYATGIPVIGISTLEAVAQKIDKQKVIVALDARMGEIYHAIYQKMTNHGWKTISSPILCLPQQAPTLSDTDSNWHGCGSGFDVYHEELSSHYCENLQQIHCNLHPRAKEIAQLALLHPGINPANATPIYLRNKVALKENERQL</sequence>
<dbReference type="InterPro" id="IPR022496">
    <property type="entry name" value="T6A_TsaB"/>
</dbReference>
<evidence type="ECO:0000259" key="1">
    <source>
        <dbReference type="Pfam" id="PF00814"/>
    </source>
</evidence>
<dbReference type="GO" id="GO:0005829">
    <property type="term" value="C:cytosol"/>
    <property type="evidence" value="ECO:0007669"/>
    <property type="project" value="TreeGrafter"/>
</dbReference>
<name>A0A1H5XCI8_9PROT</name>
<dbReference type="InterPro" id="IPR000905">
    <property type="entry name" value="Gcp-like_dom"/>
</dbReference>
<dbReference type="OrthoDB" id="9809995at2"/>
<evidence type="ECO:0000313" key="3">
    <source>
        <dbReference type="Proteomes" id="UP000236753"/>
    </source>
</evidence>
<protein>
    <submittedName>
        <fullName evidence="2">tRNA threonylcarbamoyladenosine biosynthesis protein TsaB</fullName>
    </submittedName>
</protein>
<dbReference type="AlphaFoldDB" id="A0A1H5XCI8"/>
<dbReference type="NCBIfam" id="TIGR03725">
    <property type="entry name" value="T6A_YeaZ"/>
    <property type="match status" value="1"/>
</dbReference>